<comment type="similarity">
    <text evidence="2">Belongs to the TMEM106 family.</text>
</comment>
<evidence type="ECO:0000259" key="8">
    <source>
        <dbReference type="Pfam" id="PF07092"/>
    </source>
</evidence>
<evidence type="ECO:0000259" key="9">
    <source>
        <dbReference type="Pfam" id="PF21002"/>
    </source>
</evidence>
<keyword evidence="3 7" id="KW-0812">Transmembrane</keyword>
<evidence type="ECO:0000256" key="4">
    <source>
        <dbReference type="ARBA" id="ARBA00022989"/>
    </source>
</evidence>
<accession>A0A7M6DKD2</accession>
<name>A0A7M6DKD2_9CNID</name>
<dbReference type="EnsemblMetazoa" id="CLYHEMT013889.1">
    <property type="protein sequence ID" value="CLYHEMP013889.1"/>
    <property type="gene ID" value="CLYHEMG013889"/>
</dbReference>
<dbReference type="PANTHER" id="PTHR28556">
    <property type="entry name" value="TRANSMEMBRANE PROTEIN 106B"/>
    <property type="match status" value="1"/>
</dbReference>
<dbReference type="PANTHER" id="PTHR28556:SF4">
    <property type="entry name" value="TRANSMEMBRANE PROTEIN 106A"/>
    <property type="match status" value="1"/>
</dbReference>
<evidence type="ECO:0000256" key="2">
    <source>
        <dbReference type="ARBA" id="ARBA00008111"/>
    </source>
</evidence>
<dbReference type="GeneID" id="136820022"/>
<sequence length="302" mass="34809">MMNKSLISDDVESDSLTSTYEHFDPIDEDRQISPIRPEINTEKHRLRKDISIDSQCSSHGTVRRSHSPELHKYEEFSNKIKLQCPTCKGKGKLTQGQADSMVALIPVRDKRLKPRKTKLYLGITFVVCMIVTFLVTFFLLPRSVSIEIIGTDTRHIYMPDSLKTVPYIDVAVTFSIKNDNFFKADISNIKQDISWNRFILNSSVLDGNKPFQVNGRTQQNHTILTRQIFQGDVNIKVKRVCAFGWNWSLLEMFVNTATVSYLYRSEQISDTNYEYVICMNQTAYTMSGRKRRSNTSLQPLNL</sequence>
<dbReference type="InterPro" id="IPR048511">
    <property type="entry name" value="TMEM106_N"/>
</dbReference>
<organism evidence="10 11">
    <name type="scientific">Clytia hemisphaerica</name>
    <dbReference type="NCBI Taxonomy" id="252671"/>
    <lineage>
        <taxon>Eukaryota</taxon>
        <taxon>Metazoa</taxon>
        <taxon>Cnidaria</taxon>
        <taxon>Hydrozoa</taxon>
        <taxon>Hydroidolina</taxon>
        <taxon>Leptothecata</taxon>
        <taxon>Obeliida</taxon>
        <taxon>Clytiidae</taxon>
        <taxon>Clytia</taxon>
    </lineage>
</organism>
<proteinExistence type="inferred from homology"/>
<protein>
    <submittedName>
        <fullName evidence="10">Uncharacterized protein</fullName>
    </submittedName>
</protein>
<dbReference type="AlphaFoldDB" id="A0A7M6DKD2"/>
<keyword evidence="11" id="KW-1185">Reference proteome</keyword>
<dbReference type="Pfam" id="PF21002">
    <property type="entry name" value="TMEM106_N"/>
    <property type="match status" value="1"/>
</dbReference>
<comment type="subcellular location">
    <subcellularLocation>
        <location evidence="1">Endomembrane system</location>
    </subcellularLocation>
</comment>
<feature type="domain" description="Transmembrane protein 106 C-terminal" evidence="8">
    <location>
        <begin position="141"/>
        <end position="281"/>
    </location>
</feature>
<dbReference type="InterPro" id="IPR009790">
    <property type="entry name" value="TMEM106"/>
</dbReference>
<keyword evidence="4 7" id="KW-1133">Transmembrane helix</keyword>
<dbReference type="Pfam" id="PF07092">
    <property type="entry name" value="TMEM106"/>
    <property type="match status" value="1"/>
</dbReference>
<dbReference type="Proteomes" id="UP000594262">
    <property type="component" value="Unplaced"/>
</dbReference>
<dbReference type="GO" id="GO:0012505">
    <property type="term" value="C:endomembrane system"/>
    <property type="evidence" value="ECO:0007669"/>
    <property type="project" value="UniProtKB-SubCell"/>
</dbReference>
<dbReference type="InterPro" id="IPR048509">
    <property type="entry name" value="TMEM106_C"/>
</dbReference>
<evidence type="ECO:0000313" key="10">
    <source>
        <dbReference type="EnsemblMetazoa" id="CLYHEMP013889.1"/>
    </source>
</evidence>
<feature type="region of interest" description="Disordered" evidence="6">
    <location>
        <begin position="18"/>
        <end position="40"/>
    </location>
</feature>
<evidence type="ECO:0000256" key="6">
    <source>
        <dbReference type="SAM" id="MobiDB-lite"/>
    </source>
</evidence>
<keyword evidence="5 7" id="KW-0472">Membrane</keyword>
<feature type="domain" description="Transmembrane protein 106 N-terminal" evidence="9">
    <location>
        <begin position="43"/>
        <end position="118"/>
    </location>
</feature>
<feature type="transmembrane region" description="Helical" evidence="7">
    <location>
        <begin position="119"/>
        <end position="140"/>
    </location>
</feature>
<evidence type="ECO:0000313" key="11">
    <source>
        <dbReference type="Proteomes" id="UP000594262"/>
    </source>
</evidence>
<dbReference type="OrthoDB" id="508875at2759"/>
<feature type="compositionally biased region" description="Basic and acidic residues" evidence="6">
    <location>
        <begin position="21"/>
        <end position="31"/>
    </location>
</feature>
<dbReference type="RefSeq" id="XP_066932362.1">
    <property type="nucleotide sequence ID" value="XM_067076261.1"/>
</dbReference>
<evidence type="ECO:0000256" key="1">
    <source>
        <dbReference type="ARBA" id="ARBA00004308"/>
    </source>
</evidence>
<reference evidence="10" key="1">
    <citation type="submission" date="2021-01" db="UniProtKB">
        <authorList>
            <consortium name="EnsemblMetazoa"/>
        </authorList>
    </citation>
    <scope>IDENTIFICATION</scope>
</reference>
<evidence type="ECO:0000256" key="5">
    <source>
        <dbReference type="ARBA" id="ARBA00023136"/>
    </source>
</evidence>
<evidence type="ECO:0000256" key="7">
    <source>
        <dbReference type="SAM" id="Phobius"/>
    </source>
</evidence>
<evidence type="ECO:0000256" key="3">
    <source>
        <dbReference type="ARBA" id="ARBA00022692"/>
    </source>
</evidence>